<evidence type="ECO:0000256" key="6">
    <source>
        <dbReference type="ARBA" id="ARBA00022694"/>
    </source>
</evidence>
<accession>A0A838YWK5</accession>
<dbReference type="InterPro" id="IPR017945">
    <property type="entry name" value="DHBP_synth_RibB-like_a/b_dom"/>
</dbReference>
<comment type="subcellular location">
    <subcellularLocation>
        <location evidence="1">Cytoplasm</location>
    </subcellularLocation>
</comment>
<dbReference type="GO" id="GO:0008033">
    <property type="term" value="P:tRNA processing"/>
    <property type="evidence" value="ECO:0007669"/>
    <property type="project" value="UniProtKB-KW"/>
</dbReference>
<evidence type="ECO:0000256" key="1">
    <source>
        <dbReference type="ARBA" id="ARBA00004496"/>
    </source>
</evidence>
<dbReference type="PANTHER" id="PTHR17490:SF16">
    <property type="entry name" value="THREONYLCARBAMOYL-AMP SYNTHASE"/>
    <property type="match status" value="1"/>
</dbReference>
<dbReference type="EC" id="2.7.7.87" evidence="3"/>
<evidence type="ECO:0000256" key="2">
    <source>
        <dbReference type="ARBA" id="ARBA00007663"/>
    </source>
</evidence>
<dbReference type="GO" id="GO:0006450">
    <property type="term" value="P:regulation of translational fidelity"/>
    <property type="evidence" value="ECO:0007669"/>
    <property type="project" value="TreeGrafter"/>
</dbReference>
<evidence type="ECO:0000313" key="13">
    <source>
        <dbReference type="EMBL" id="MBA4723755.1"/>
    </source>
</evidence>
<proteinExistence type="inferred from homology"/>
<dbReference type="InterPro" id="IPR050156">
    <property type="entry name" value="TC-AMP_synthase_SUA5"/>
</dbReference>
<protein>
    <recommendedName>
        <fullName evidence="10">L-threonylcarbamoyladenylate synthase</fullName>
        <ecNumber evidence="3">2.7.7.87</ecNumber>
    </recommendedName>
    <alternativeName>
        <fullName evidence="10">L-threonylcarbamoyladenylate synthase</fullName>
    </alternativeName>
</protein>
<dbReference type="GO" id="GO:0003725">
    <property type="term" value="F:double-stranded RNA binding"/>
    <property type="evidence" value="ECO:0007669"/>
    <property type="project" value="InterPro"/>
</dbReference>
<dbReference type="PROSITE" id="PS51163">
    <property type="entry name" value="YRDC"/>
    <property type="match status" value="1"/>
</dbReference>
<keyword evidence="4" id="KW-0963">Cytoplasm</keyword>
<dbReference type="AlphaFoldDB" id="A0A838YWK5"/>
<keyword evidence="7" id="KW-0548">Nucleotidyltransferase</keyword>
<keyword evidence="8" id="KW-0547">Nucleotide-binding</keyword>
<comment type="similarity">
    <text evidence="2">Belongs to the SUA5 family.</text>
</comment>
<dbReference type="GO" id="GO:0000049">
    <property type="term" value="F:tRNA binding"/>
    <property type="evidence" value="ECO:0007669"/>
    <property type="project" value="TreeGrafter"/>
</dbReference>
<reference evidence="13 14" key="1">
    <citation type="submission" date="2020-06" db="EMBL/GenBank/DDBJ databases">
        <title>Dysbiosis in marine aquaculture revealed through microbiome analysis: reverse ecology for environmental sustainability.</title>
        <authorList>
            <person name="Haro-Moreno J.M."/>
            <person name="Coutinho F.H."/>
            <person name="Zaragoza-Solas A."/>
            <person name="Picazo A."/>
            <person name="Almagro-Moreno S."/>
            <person name="Lopez-Perez M."/>
        </authorList>
    </citation>
    <scope>NUCLEOTIDE SEQUENCE [LARGE SCALE GENOMIC DNA]</scope>
    <source>
        <strain evidence="13">MCMED-G42</strain>
    </source>
</reference>
<comment type="caution">
    <text evidence="13">The sequence shown here is derived from an EMBL/GenBank/DDBJ whole genome shotgun (WGS) entry which is preliminary data.</text>
</comment>
<feature type="domain" description="YrdC-like" evidence="12">
    <location>
        <begin position="6"/>
        <end position="188"/>
    </location>
</feature>
<dbReference type="GO" id="GO:0061710">
    <property type="term" value="F:L-threonylcarbamoyladenylate synthase"/>
    <property type="evidence" value="ECO:0007669"/>
    <property type="project" value="UniProtKB-EC"/>
</dbReference>
<evidence type="ECO:0000256" key="11">
    <source>
        <dbReference type="ARBA" id="ARBA00048366"/>
    </source>
</evidence>
<evidence type="ECO:0000256" key="8">
    <source>
        <dbReference type="ARBA" id="ARBA00022741"/>
    </source>
</evidence>
<evidence type="ECO:0000256" key="4">
    <source>
        <dbReference type="ARBA" id="ARBA00022490"/>
    </source>
</evidence>
<evidence type="ECO:0000256" key="5">
    <source>
        <dbReference type="ARBA" id="ARBA00022679"/>
    </source>
</evidence>
<evidence type="ECO:0000256" key="10">
    <source>
        <dbReference type="ARBA" id="ARBA00029774"/>
    </source>
</evidence>
<dbReference type="Proteomes" id="UP000585327">
    <property type="component" value="Unassembled WGS sequence"/>
</dbReference>
<dbReference type="Gene3D" id="3.90.870.10">
    <property type="entry name" value="DHBP synthase"/>
    <property type="match status" value="1"/>
</dbReference>
<dbReference type="GO" id="GO:0005524">
    <property type="term" value="F:ATP binding"/>
    <property type="evidence" value="ECO:0007669"/>
    <property type="project" value="UniProtKB-KW"/>
</dbReference>
<evidence type="ECO:0000259" key="12">
    <source>
        <dbReference type="PROSITE" id="PS51163"/>
    </source>
</evidence>
<dbReference type="InterPro" id="IPR006070">
    <property type="entry name" value="Sua5-like_dom"/>
</dbReference>
<sequence length="188" mass="21327">MVDQITLNLDQSIEWISSGKILAHPTEGVWGLGCDALNKEAYLNLFKLKKRNSKKSFILLASSIQIVKKYSNPLDHKDEVFLNNHWPGPVTFLIKYKESIPDHLKNNTGKLAFRVSNHYPLKALLKVFNSVMVSTSANISGKQILNNGPEIIKTFANNNHLAYYDEELGKETKPTTIIDLHTREIIRP</sequence>
<keyword evidence="9" id="KW-0067">ATP-binding</keyword>
<evidence type="ECO:0000256" key="7">
    <source>
        <dbReference type="ARBA" id="ARBA00022695"/>
    </source>
</evidence>
<dbReference type="PANTHER" id="PTHR17490">
    <property type="entry name" value="SUA5"/>
    <property type="match status" value="1"/>
</dbReference>
<keyword evidence="6" id="KW-0819">tRNA processing</keyword>
<evidence type="ECO:0000256" key="9">
    <source>
        <dbReference type="ARBA" id="ARBA00022840"/>
    </source>
</evidence>
<gene>
    <name evidence="13" type="ORF">H2021_00915</name>
</gene>
<dbReference type="GO" id="GO:0005737">
    <property type="term" value="C:cytoplasm"/>
    <property type="evidence" value="ECO:0007669"/>
    <property type="project" value="UniProtKB-SubCell"/>
</dbReference>
<organism evidence="13 14">
    <name type="scientific">SAR86 cluster bacterium</name>
    <dbReference type="NCBI Taxonomy" id="2030880"/>
    <lineage>
        <taxon>Bacteria</taxon>
        <taxon>Pseudomonadati</taxon>
        <taxon>Pseudomonadota</taxon>
        <taxon>Gammaproteobacteria</taxon>
        <taxon>SAR86 cluster</taxon>
    </lineage>
</organism>
<dbReference type="Pfam" id="PF01300">
    <property type="entry name" value="Sua5_yciO_yrdC"/>
    <property type="match status" value="1"/>
</dbReference>
<comment type="catalytic activity">
    <reaction evidence="11">
        <text>L-threonine + hydrogencarbonate + ATP = L-threonylcarbamoyladenylate + diphosphate + H2O</text>
        <dbReference type="Rhea" id="RHEA:36407"/>
        <dbReference type="ChEBI" id="CHEBI:15377"/>
        <dbReference type="ChEBI" id="CHEBI:17544"/>
        <dbReference type="ChEBI" id="CHEBI:30616"/>
        <dbReference type="ChEBI" id="CHEBI:33019"/>
        <dbReference type="ChEBI" id="CHEBI:57926"/>
        <dbReference type="ChEBI" id="CHEBI:73682"/>
        <dbReference type="EC" id="2.7.7.87"/>
    </reaction>
</comment>
<name>A0A838YWK5_9GAMM</name>
<evidence type="ECO:0000256" key="3">
    <source>
        <dbReference type="ARBA" id="ARBA00012584"/>
    </source>
</evidence>
<keyword evidence="5" id="KW-0808">Transferase</keyword>
<dbReference type="SUPFAM" id="SSF55821">
    <property type="entry name" value="YrdC/RibB"/>
    <property type="match status" value="1"/>
</dbReference>
<evidence type="ECO:0000313" key="14">
    <source>
        <dbReference type="Proteomes" id="UP000585327"/>
    </source>
</evidence>
<dbReference type="EMBL" id="JACETM010000004">
    <property type="protein sequence ID" value="MBA4723755.1"/>
    <property type="molecule type" value="Genomic_DNA"/>
</dbReference>